<protein>
    <submittedName>
        <fullName evidence="2">Uncharacterized protein</fullName>
    </submittedName>
</protein>
<dbReference type="Proteomes" id="UP001164746">
    <property type="component" value="Chromosome 15"/>
</dbReference>
<organism evidence="2 3">
    <name type="scientific">Mya arenaria</name>
    <name type="common">Soft-shell clam</name>
    <dbReference type="NCBI Taxonomy" id="6604"/>
    <lineage>
        <taxon>Eukaryota</taxon>
        <taxon>Metazoa</taxon>
        <taxon>Spiralia</taxon>
        <taxon>Lophotrochozoa</taxon>
        <taxon>Mollusca</taxon>
        <taxon>Bivalvia</taxon>
        <taxon>Autobranchia</taxon>
        <taxon>Heteroconchia</taxon>
        <taxon>Euheterodonta</taxon>
        <taxon>Imparidentia</taxon>
        <taxon>Neoheterodontei</taxon>
        <taxon>Myida</taxon>
        <taxon>Myoidea</taxon>
        <taxon>Myidae</taxon>
        <taxon>Mya</taxon>
    </lineage>
</organism>
<dbReference type="EMBL" id="CP111026">
    <property type="protein sequence ID" value="WAR28078.1"/>
    <property type="molecule type" value="Genomic_DNA"/>
</dbReference>
<evidence type="ECO:0000313" key="3">
    <source>
        <dbReference type="Proteomes" id="UP001164746"/>
    </source>
</evidence>
<proteinExistence type="predicted"/>
<accession>A0ABY7G0V0</accession>
<reference evidence="2" key="1">
    <citation type="submission" date="2022-11" db="EMBL/GenBank/DDBJ databases">
        <title>Centuries of genome instability and evolution in soft-shell clam transmissible cancer (bioRxiv).</title>
        <authorList>
            <person name="Hart S.F.M."/>
            <person name="Yonemitsu M.A."/>
            <person name="Giersch R.M."/>
            <person name="Beal B.F."/>
            <person name="Arriagada G."/>
            <person name="Davis B.W."/>
            <person name="Ostrander E.A."/>
            <person name="Goff S.P."/>
            <person name="Metzger M.J."/>
        </authorList>
    </citation>
    <scope>NUCLEOTIDE SEQUENCE</scope>
    <source>
        <strain evidence="2">MELC-2E11</strain>
        <tissue evidence="2">Siphon/mantle</tissue>
    </source>
</reference>
<sequence>MTLKPKMKSLNFDKPFGHLNINMITEGICKCLRIYQKPAWKSLTCGSFQGLAPRVPSQARSGLEPGPLAYDSQEQEEVPQNQQGLLNLESSLSSNATVCPDIEETPPTVCPDIEETPPSHVFHKSKKRKINETSSPVITFKEVSFKLAGEVSDLRNENKTLEKDKYVIKLKLRAKIVAKKRIEERAVQRTSRLIEKKERVYKHTLKLKTDEIQRHQTRSKVQYYKTQGEKLQENICGLKDIINELQATIHEVELERDTISKDLCLMTDETSKAGNKYMGYEARDTDGKLWVLGLTEICTKSSQDTLNVFKEI</sequence>
<name>A0ABY7G0V0_MYAAR</name>
<evidence type="ECO:0000313" key="2">
    <source>
        <dbReference type="EMBL" id="WAR28078.1"/>
    </source>
</evidence>
<keyword evidence="3" id="KW-1185">Reference proteome</keyword>
<gene>
    <name evidence="2" type="ORF">MAR_013782</name>
</gene>
<feature type="region of interest" description="Disordered" evidence="1">
    <location>
        <begin position="106"/>
        <end position="127"/>
    </location>
</feature>
<evidence type="ECO:0000256" key="1">
    <source>
        <dbReference type="SAM" id="MobiDB-lite"/>
    </source>
</evidence>
<feature type="region of interest" description="Disordered" evidence="1">
    <location>
        <begin position="56"/>
        <end position="81"/>
    </location>
</feature>